<feature type="region of interest" description="Disordered" evidence="14">
    <location>
        <begin position="829"/>
        <end position="996"/>
    </location>
</feature>
<dbReference type="SUPFAM" id="SSF53448">
    <property type="entry name" value="Nucleotide-diphospho-sugar transferases"/>
    <property type="match status" value="1"/>
</dbReference>
<dbReference type="Proteomes" id="UP000076871">
    <property type="component" value="Unassembled WGS sequence"/>
</dbReference>
<evidence type="ECO:0000313" key="16">
    <source>
        <dbReference type="Proteomes" id="UP000076871"/>
    </source>
</evidence>
<sequence length="1032" mass="113019">MSAPYAFVSLVTSDYYLPGALCLAAALKDLHPSPPVPPEVEYQTICLVTPETVDVSTIKLLRRAFNVVIGVELIEQEDEKGLKLLGRPDLTHVLTKLHVFRLTQYQKLIFLDADVLPVRPLSHLFKTAHEFAAVPDVGWPDIFNSGVLVLNPGEDKFNELTQLLKTRGSWDGGDQGLLNEWRGGDWHRLSFIYNTTPTAAYTYAPAYERFGSQISAIHFIGPNKPWASIPFRAPGTKGAQKPTPGASKAYDYGSLVDRWYAVYDRHYRSTSPSTRTEFEVRHYASAWDSANKPAAELPASGTIAPPGGALGLEDLRKLTMEGMSNLGSSISGVEQGFQEGEYRSMPLEGRVDLMRPKPEPKPEPEQKEGGDRERTPTQEEYKPLHIQQEAAPEQQQHHHEPQHHHWPHHPPHQHRHESHPAVHHPPPHHPSPPHHVHHPAPRPPSPPKLAWNPAIEPPPNNPPAVNAFPADTYFPNVWDQPPSQQHDATHQSFPPPATHAPAPHSEAFFNPPPPLHIPEQLVTQGEYAGVVGQAPGAGMGSPPAQPVPDRAKVHAVFPWEEKPRHVPRRVFPSSDSPPPVAKYIESESPPAPPPPRRDEQPSPATGRLHMPSPTYGLPSTFSFANAWDAVPSIQKYASKLVRPHQLHQPQHPASQGSPQSRRSQASEDDGWKRWERERERVVQARQDASSMDGDDEDEGDDEDSEEEERRQEGKGGSSGSPRRSRSGSTTSVTAATIAGKGRKYRGRAVQTIPVETRNFGVQVKIDGQQEPVSVKGGKPSKSSNGVRRDGTLKPAPLLPPPSQARDYRMDPDQMGVATPVVSQAIKQAMPFPSVDTPTGLRSPMTLGSPRTYSPPRILSPPRFISPPRVASPPKVMSPPRLMSPKVSTPPKGPSPPKGSPPRKSSAAQQPQTLTPRRTPAGTPPGKAASPVIAPSTPPQGTPKPPKLTSPFSPPLAMARSFSDETALTSSPSTQGALITPESSPVMGSMRKGGRVWDPARGVDVFKRSSEEVLARFLRMGSFEDDEQRQGQV</sequence>
<dbReference type="GO" id="GO:0005737">
    <property type="term" value="C:cytoplasm"/>
    <property type="evidence" value="ECO:0007669"/>
    <property type="project" value="UniProtKB-SubCell"/>
</dbReference>
<dbReference type="Pfam" id="PF01501">
    <property type="entry name" value="Glyco_transf_8"/>
    <property type="match status" value="1"/>
</dbReference>
<feature type="compositionally biased region" description="Acidic residues" evidence="14">
    <location>
        <begin position="692"/>
        <end position="706"/>
    </location>
</feature>
<feature type="compositionally biased region" description="Low complexity" evidence="14">
    <location>
        <begin position="912"/>
        <end position="925"/>
    </location>
</feature>
<evidence type="ECO:0000256" key="1">
    <source>
        <dbReference type="ARBA" id="ARBA00001936"/>
    </source>
</evidence>
<keyword evidence="4 15" id="KW-0808">Transferase</keyword>
<feature type="compositionally biased region" description="Low complexity" evidence="14">
    <location>
        <begin position="726"/>
        <end position="739"/>
    </location>
</feature>
<feature type="region of interest" description="Disordered" evidence="14">
    <location>
        <begin position="762"/>
        <end position="810"/>
    </location>
</feature>
<dbReference type="FunFam" id="3.90.550.10:FF:000092">
    <property type="entry name" value="Glycogenin 2"/>
    <property type="match status" value="1"/>
</dbReference>
<feature type="region of interest" description="Disordered" evidence="14">
    <location>
        <begin position="638"/>
        <end position="750"/>
    </location>
</feature>
<dbReference type="EC" id="2.4.1.186" evidence="10"/>
<comment type="function">
    <text evidence="13">Self-glucosylating initiator of glycogen synthesis. It catalyzes the formation of a short alpha (1,4)-glucosyl chain covalently attached via a glucose 1-O-tyrosyl linkage to internal tyrosine residues and these chains act as primers for the elongation reaction catalyzed by glycogen synthase.</text>
</comment>
<comment type="catalytic activity">
    <reaction evidence="12">
        <text>L-tyrosyl-[glycogenin] + UDP-alpha-D-glucose = alpha-D-glucosyl-L-tyrosyl-[glycogenin] + UDP + H(+)</text>
        <dbReference type="Rhea" id="RHEA:23360"/>
        <dbReference type="Rhea" id="RHEA-COMP:14604"/>
        <dbReference type="Rhea" id="RHEA-COMP:14605"/>
        <dbReference type="ChEBI" id="CHEBI:15378"/>
        <dbReference type="ChEBI" id="CHEBI:46858"/>
        <dbReference type="ChEBI" id="CHEBI:58223"/>
        <dbReference type="ChEBI" id="CHEBI:58885"/>
        <dbReference type="ChEBI" id="CHEBI:140573"/>
        <dbReference type="EC" id="2.4.1.186"/>
    </reaction>
</comment>
<evidence type="ECO:0000256" key="4">
    <source>
        <dbReference type="ARBA" id="ARBA00022679"/>
    </source>
</evidence>
<dbReference type="GO" id="GO:0046872">
    <property type="term" value="F:metal ion binding"/>
    <property type="evidence" value="ECO:0007669"/>
    <property type="project" value="UniProtKB-KW"/>
</dbReference>
<evidence type="ECO:0000256" key="7">
    <source>
        <dbReference type="ARBA" id="ARBA00023180"/>
    </source>
</evidence>
<organism evidence="15 16">
    <name type="scientific">Laetiporus sulphureus 93-53</name>
    <dbReference type="NCBI Taxonomy" id="1314785"/>
    <lineage>
        <taxon>Eukaryota</taxon>
        <taxon>Fungi</taxon>
        <taxon>Dikarya</taxon>
        <taxon>Basidiomycota</taxon>
        <taxon>Agaricomycotina</taxon>
        <taxon>Agaricomycetes</taxon>
        <taxon>Polyporales</taxon>
        <taxon>Laetiporus</taxon>
    </lineage>
</organism>
<dbReference type="PANTHER" id="PTHR11183">
    <property type="entry name" value="GLYCOGENIN SUBFAMILY MEMBER"/>
    <property type="match status" value="1"/>
</dbReference>
<feature type="compositionally biased region" description="Polar residues" evidence="14">
    <location>
        <begin position="647"/>
        <end position="663"/>
    </location>
</feature>
<comment type="catalytic activity">
    <reaction evidence="11">
        <text>[1,4-alpha-D-glucosyl](n)-L-tyrosyl-[glycogenin] + UDP-alpha-D-glucose = [1,4-alpha-D-glucosyl](n+1)-L-tyrosyl-[glycogenin] + UDP + H(+)</text>
        <dbReference type="Rhea" id="RHEA:56560"/>
        <dbReference type="Rhea" id="RHEA-COMP:14606"/>
        <dbReference type="Rhea" id="RHEA-COMP:14607"/>
        <dbReference type="ChEBI" id="CHEBI:15378"/>
        <dbReference type="ChEBI" id="CHEBI:58223"/>
        <dbReference type="ChEBI" id="CHEBI:58885"/>
        <dbReference type="ChEBI" id="CHEBI:140574"/>
        <dbReference type="EC" id="2.4.1.186"/>
    </reaction>
</comment>
<feature type="region of interest" description="Disordered" evidence="14">
    <location>
        <begin position="349"/>
        <end position="516"/>
    </location>
</feature>
<feature type="compositionally biased region" description="Basic residues" evidence="14">
    <location>
        <begin position="400"/>
        <end position="440"/>
    </location>
</feature>
<evidence type="ECO:0000256" key="2">
    <source>
        <dbReference type="ARBA" id="ARBA00004496"/>
    </source>
</evidence>
<dbReference type="EMBL" id="KV427652">
    <property type="protein sequence ID" value="KZT02457.1"/>
    <property type="molecule type" value="Genomic_DNA"/>
</dbReference>
<evidence type="ECO:0000256" key="6">
    <source>
        <dbReference type="ARBA" id="ARBA00023056"/>
    </source>
</evidence>
<dbReference type="OrthoDB" id="2014201at2759"/>
<dbReference type="CDD" id="cd02537">
    <property type="entry name" value="GT8_Glycogenin"/>
    <property type="match status" value="1"/>
</dbReference>
<feature type="compositionally biased region" description="Pro residues" evidence="14">
    <location>
        <begin position="890"/>
        <end position="899"/>
    </location>
</feature>
<dbReference type="InterPro" id="IPR002495">
    <property type="entry name" value="Glyco_trans_8"/>
</dbReference>
<feature type="compositionally biased region" description="Pro residues" evidence="14">
    <location>
        <begin position="935"/>
        <end position="953"/>
    </location>
</feature>
<feature type="compositionally biased region" description="Polar residues" evidence="14">
    <location>
        <begin position="963"/>
        <end position="982"/>
    </location>
</feature>
<evidence type="ECO:0000256" key="10">
    <source>
        <dbReference type="ARBA" id="ARBA00038934"/>
    </source>
</evidence>
<reference evidence="15 16" key="1">
    <citation type="journal article" date="2016" name="Mol. Biol. Evol.">
        <title>Comparative Genomics of Early-Diverging Mushroom-Forming Fungi Provides Insights into the Origins of Lignocellulose Decay Capabilities.</title>
        <authorList>
            <person name="Nagy L.G."/>
            <person name="Riley R."/>
            <person name="Tritt A."/>
            <person name="Adam C."/>
            <person name="Daum C."/>
            <person name="Floudas D."/>
            <person name="Sun H."/>
            <person name="Yadav J.S."/>
            <person name="Pangilinan J."/>
            <person name="Larsson K.H."/>
            <person name="Matsuura K."/>
            <person name="Barry K."/>
            <person name="Labutti K."/>
            <person name="Kuo R."/>
            <person name="Ohm R.A."/>
            <person name="Bhattacharya S.S."/>
            <person name="Shirouzu T."/>
            <person name="Yoshinaga Y."/>
            <person name="Martin F.M."/>
            <person name="Grigoriev I.V."/>
            <person name="Hibbett D.S."/>
        </authorList>
    </citation>
    <scope>NUCLEOTIDE SEQUENCE [LARGE SCALE GENOMIC DNA]</scope>
    <source>
        <strain evidence="15 16">93-53</strain>
    </source>
</reference>
<evidence type="ECO:0000256" key="13">
    <source>
        <dbReference type="ARBA" id="ARBA00057883"/>
    </source>
</evidence>
<dbReference type="InterPro" id="IPR050587">
    <property type="entry name" value="GNT1/Glycosyltrans_8"/>
</dbReference>
<feature type="compositionally biased region" description="Low complexity" evidence="14">
    <location>
        <begin position="385"/>
        <end position="394"/>
    </location>
</feature>
<evidence type="ECO:0000256" key="12">
    <source>
        <dbReference type="ARBA" id="ARBA00052293"/>
    </source>
</evidence>
<comment type="cofactor">
    <cofactor evidence="1">
        <name>Mn(2+)</name>
        <dbReference type="ChEBI" id="CHEBI:29035"/>
    </cofactor>
</comment>
<feature type="compositionally biased region" description="Basic and acidic residues" evidence="14">
    <location>
        <begin position="349"/>
        <end position="383"/>
    </location>
</feature>
<evidence type="ECO:0000256" key="14">
    <source>
        <dbReference type="SAM" id="MobiDB-lite"/>
    </source>
</evidence>
<gene>
    <name evidence="15" type="ORF">LAESUDRAFT_685380</name>
</gene>
<dbReference type="GO" id="GO:0008466">
    <property type="term" value="F:glycogenin glucosyltransferase activity"/>
    <property type="evidence" value="ECO:0007669"/>
    <property type="project" value="UniProtKB-EC"/>
</dbReference>
<dbReference type="Gene3D" id="3.90.550.10">
    <property type="entry name" value="Spore Coat Polysaccharide Biosynthesis Protein SpsA, Chain A"/>
    <property type="match status" value="1"/>
</dbReference>
<comment type="similarity">
    <text evidence="9">Belongs to the glycosyltransferase 8 family. Glycogenin subfamily.</text>
</comment>
<dbReference type="InterPro" id="IPR029044">
    <property type="entry name" value="Nucleotide-diphossugar_trans"/>
</dbReference>
<dbReference type="GO" id="GO:0005978">
    <property type="term" value="P:glycogen biosynthetic process"/>
    <property type="evidence" value="ECO:0007669"/>
    <property type="project" value="UniProtKB-KW"/>
</dbReference>
<evidence type="ECO:0000256" key="8">
    <source>
        <dbReference type="ARBA" id="ARBA00023211"/>
    </source>
</evidence>
<dbReference type="STRING" id="1314785.A0A165CA85"/>
<feature type="region of interest" description="Disordered" evidence="14">
    <location>
        <begin position="567"/>
        <end position="621"/>
    </location>
</feature>
<evidence type="ECO:0000313" key="15">
    <source>
        <dbReference type="EMBL" id="KZT02457.1"/>
    </source>
</evidence>
<evidence type="ECO:0000256" key="5">
    <source>
        <dbReference type="ARBA" id="ARBA00022723"/>
    </source>
</evidence>
<feature type="compositionally biased region" description="Basic and acidic residues" evidence="14">
    <location>
        <begin position="669"/>
        <end position="682"/>
    </location>
</feature>
<keyword evidence="3" id="KW-0963">Cytoplasm</keyword>
<proteinExistence type="inferred from homology"/>
<name>A0A165CA85_9APHY</name>
<keyword evidence="6" id="KW-0320">Glycogen biosynthesis</keyword>
<feature type="compositionally biased region" description="Low complexity" evidence="14">
    <location>
        <begin position="771"/>
        <end position="785"/>
    </location>
</feature>
<dbReference type="GeneID" id="63822916"/>
<accession>A0A165CA85</accession>
<evidence type="ECO:0000256" key="9">
    <source>
        <dbReference type="ARBA" id="ARBA00038162"/>
    </source>
</evidence>
<feature type="compositionally biased region" description="Polar residues" evidence="14">
    <location>
        <begin position="481"/>
        <end position="492"/>
    </location>
</feature>
<comment type="subcellular location">
    <subcellularLocation>
        <location evidence="2">Cytoplasm</location>
    </subcellularLocation>
</comment>
<feature type="non-terminal residue" evidence="15">
    <location>
        <position position="1032"/>
    </location>
</feature>
<evidence type="ECO:0000256" key="3">
    <source>
        <dbReference type="ARBA" id="ARBA00022490"/>
    </source>
</evidence>
<keyword evidence="8" id="KW-0464">Manganese</keyword>
<dbReference type="AlphaFoldDB" id="A0A165CA85"/>
<dbReference type="RefSeq" id="XP_040760197.1">
    <property type="nucleotide sequence ID" value="XM_040905887.1"/>
</dbReference>
<keyword evidence="16" id="KW-1185">Reference proteome</keyword>
<protein>
    <recommendedName>
        <fullName evidence="10">glycogenin glucosyltransferase</fullName>
        <ecNumber evidence="10">2.4.1.186</ecNumber>
    </recommendedName>
</protein>
<dbReference type="InParanoid" id="A0A165CA85"/>
<keyword evidence="7" id="KW-0325">Glycoprotein</keyword>
<evidence type="ECO:0000256" key="11">
    <source>
        <dbReference type="ARBA" id="ARBA00050886"/>
    </source>
</evidence>
<keyword evidence="5" id="KW-0479">Metal-binding</keyword>